<dbReference type="InterPro" id="IPR036156">
    <property type="entry name" value="Beta-gal/glucu_dom_sf"/>
</dbReference>
<evidence type="ECO:0000259" key="9">
    <source>
        <dbReference type="SMART" id="SM01038"/>
    </source>
</evidence>
<keyword evidence="5 8" id="KW-0378">Hydrolase</keyword>
<comment type="catalytic activity">
    <reaction evidence="1 8">
        <text>Hydrolysis of terminal non-reducing beta-D-galactose residues in beta-D-galactosides.</text>
        <dbReference type="EC" id="3.2.1.23"/>
    </reaction>
</comment>
<dbReference type="SUPFAM" id="SSF51445">
    <property type="entry name" value="(Trans)glycosidases"/>
    <property type="match status" value="1"/>
</dbReference>
<dbReference type="PROSITE" id="PS00719">
    <property type="entry name" value="GLYCOSYL_HYDROL_F2_1"/>
    <property type="match status" value="1"/>
</dbReference>
<dbReference type="InterPro" id="IPR006104">
    <property type="entry name" value="Glyco_hydro_2_N"/>
</dbReference>
<dbReference type="PANTHER" id="PTHR46323">
    <property type="entry name" value="BETA-GALACTOSIDASE"/>
    <property type="match status" value="1"/>
</dbReference>
<evidence type="ECO:0000256" key="3">
    <source>
        <dbReference type="ARBA" id="ARBA00012756"/>
    </source>
</evidence>
<protein>
    <recommendedName>
        <fullName evidence="4 8">Beta-galactosidase</fullName>
        <ecNumber evidence="3 8">3.2.1.23</ecNumber>
    </recommendedName>
    <alternativeName>
        <fullName evidence="7 8">Lactase</fullName>
    </alternativeName>
</protein>
<dbReference type="Gene3D" id="3.20.20.80">
    <property type="entry name" value="Glycosidases"/>
    <property type="match status" value="1"/>
</dbReference>
<comment type="similarity">
    <text evidence="2 8">Belongs to the glycosyl hydrolase 2 family.</text>
</comment>
<evidence type="ECO:0000256" key="4">
    <source>
        <dbReference type="ARBA" id="ARBA00013303"/>
    </source>
</evidence>
<evidence type="ECO:0000256" key="8">
    <source>
        <dbReference type="RuleBase" id="RU361154"/>
    </source>
</evidence>
<sequence length="998" mass="115106">MEGKIMNLKSILERKDWENPTLTNWNRLPMHTPMKFNAEKVLDGMWQFSHFDSPEDIPDNWVESDTFDTEIPVPSHPQLEYDDKKDVPIYTNVAYPFPVNPPMVPKENPVAAYGCKFDLDETWIVKGKTHLTFDGAGSAFYVFLNGHYIGYSEDSRLSATFDVSKWIKIKENQLKVLVLRWSKASYFEDQDMWRLSGIFRSVRLQQLNEAHLLDYVVTTTLNERFDLATIHVTTQATQLNQTQLHVRLLDGSSEVTKGEGFDLNLEVKNPKLWSDEIPYLYHLELIYQDENGEVLQKETKAVGIRKIEVVDGLLKLNGKALLIRGVNKHEFSAKRGYAVTEEEMIKDIQLMKQNHFNAVRCSHYPNQTRWYELCDEYGLLLIDEANIETHGMMPMNRLTDDPVYLPLMAERITRMVLRDRNYPSVVIWSLGNESGYGRNHQAMYEWCKHFDPTRPTQYEGGDDDSRAMTPATDIICPMYSRVSDATSNSPYSLQEWMGLPNENRPLILCEYAHDMGNSLGGFGKYWKAFRQVERLQGGFIWDWADQGLLKDGHFTYGGDFGDRPNDRQFSLNGLVFPDRTPKPALAEAKYWQQYYQFKLEKNTLGQAIGFWITSEYLFKTSKDILKFQLSNGKENLIEETRPLEIAAGETQYVELVALDDFDSCDLYLNIQIITAHKSAWHDASFEQAHEQFILAKELKITAPKTAPRPLIVKENKTSLSVEVGKSSFSFNLSTGNLEHWVVSNEEQLLSPLAEQFTRAALDNDIGISEVEHIDPNAWFERWKEAGFYELSTQVKSINTETYDDRVVVSVLTAYVAHEKVAFLTRRVYSVRSDETLNLQIKVQRNQMLPCPARIGVSVALATVEERFDYYGFGPLENYPDRLGAAQMGRWDLPLRAGFTPYIFPSENGLRTQVQSLNYGRFRAFSNQNSWNFNLSRYSQKQLNQVDHVHLLQEEEGTWLNIDGFHMGVGGDDSWSPSVADEFLLRESDYHYEINFEIQ</sequence>
<dbReference type="InterPro" id="IPR004199">
    <property type="entry name" value="B-gal_small/dom_5"/>
</dbReference>
<dbReference type="GO" id="GO:0005990">
    <property type="term" value="P:lactose catabolic process"/>
    <property type="evidence" value="ECO:0007669"/>
    <property type="project" value="TreeGrafter"/>
</dbReference>
<dbReference type="RefSeq" id="WP_153496644.1">
    <property type="nucleotide sequence ID" value="NZ_CAXYUY010000012.1"/>
</dbReference>
<dbReference type="Pfam" id="PF02836">
    <property type="entry name" value="Glyco_hydro_2_C"/>
    <property type="match status" value="1"/>
</dbReference>
<dbReference type="EMBL" id="WITJ01000011">
    <property type="protein sequence ID" value="MQW39977.1"/>
    <property type="molecule type" value="Genomic_DNA"/>
</dbReference>
<dbReference type="OrthoDB" id="9762066at2"/>
<dbReference type="AlphaFoldDB" id="A0A7X1ZB06"/>
<dbReference type="Pfam" id="PF02929">
    <property type="entry name" value="Bgal_small_N"/>
    <property type="match status" value="1"/>
</dbReference>
<evidence type="ECO:0000313" key="10">
    <source>
        <dbReference type="EMBL" id="MQW39977.1"/>
    </source>
</evidence>
<keyword evidence="6 8" id="KW-0326">Glycosidase</keyword>
<feature type="domain" description="Beta galactosidase small chain/" evidence="9">
    <location>
        <begin position="720"/>
        <end position="996"/>
    </location>
</feature>
<name>A0A7X1ZB06_9LACT</name>
<evidence type="ECO:0000313" key="11">
    <source>
        <dbReference type="Proteomes" id="UP000439550"/>
    </source>
</evidence>
<dbReference type="InterPro" id="IPR006101">
    <property type="entry name" value="Glyco_hydro_2"/>
</dbReference>
<dbReference type="InterPro" id="IPR011013">
    <property type="entry name" value="Gal_mutarotase_sf_dom"/>
</dbReference>
<dbReference type="Gene3D" id="2.60.40.10">
    <property type="entry name" value="Immunoglobulins"/>
    <property type="match status" value="2"/>
</dbReference>
<dbReference type="FunFam" id="3.20.20.80:FF:000018">
    <property type="entry name" value="Beta-galactosidase"/>
    <property type="match status" value="1"/>
</dbReference>
<dbReference type="InterPro" id="IPR014718">
    <property type="entry name" value="GH-type_carb-bd"/>
</dbReference>
<dbReference type="GO" id="GO:0004565">
    <property type="term" value="F:beta-galactosidase activity"/>
    <property type="evidence" value="ECO:0007669"/>
    <property type="project" value="UniProtKB-EC"/>
</dbReference>
<dbReference type="PANTHER" id="PTHR46323:SF2">
    <property type="entry name" value="BETA-GALACTOSIDASE"/>
    <property type="match status" value="1"/>
</dbReference>
<accession>A0A7X1ZB06</accession>
<reference evidence="10 11" key="1">
    <citation type="submission" date="2019-10" db="EMBL/GenBank/DDBJ databases">
        <authorList>
            <person name="Dong K."/>
        </authorList>
    </citation>
    <scope>NUCLEOTIDE SEQUENCE [LARGE SCALE GENOMIC DNA]</scope>
    <source>
        <strain evidence="10 11">DSM 28960</strain>
    </source>
</reference>
<dbReference type="InterPro" id="IPR023232">
    <property type="entry name" value="Glyco_hydro_2_AS"/>
</dbReference>
<dbReference type="InterPro" id="IPR023230">
    <property type="entry name" value="Glyco_hydro_2_CS"/>
</dbReference>
<dbReference type="Pfam" id="PF02837">
    <property type="entry name" value="Glyco_hydro_2_N"/>
    <property type="match status" value="1"/>
</dbReference>
<dbReference type="InterPro" id="IPR013783">
    <property type="entry name" value="Ig-like_fold"/>
</dbReference>
<dbReference type="InterPro" id="IPR032312">
    <property type="entry name" value="LacZ_4"/>
</dbReference>
<evidence type="ECO:0000256" key="6">
    <source>
        <dbReference type="ARBA" id="ARBA00023295"/>
    </source>
</evidence>
<organism evidence="10 11">
    <name type="scientific">Lactococcus hircilactis</name>
    <dbReference type="NCBI Taxonomy" id="1494462"/>
    <lineage>
        <taxon>Bacteria</taxon>
        <taxon>Bacillati</taxon>
        <taxon>Bacillota</taxon>
        <taxon>Bacilli</taxon>
        <taxon>Lactobacillales</taxon>
        <taxon>Streptococcaceae</taxon>
        <taxon>Lactococcus</taxon>
    </lineage>
</organism>
<evidence type="ECO:0000256" key="5">
    <source>
        <dbReference type="ARBA" id="ARBA00022801"/>
    </source>
</evidence>
<dbReference type="Gene3D" id="2.60.120.260">
    <property type="entry name" value="Galactose-binding domain-like"/>
    <property type="match status" value="1"/>
</dbReference>
<evidence type="ECO:0000256" key="1">
    <source>
        <dbReference type="ARBA" id="ARBA00001412"/>
    </source>
</evidence>
<dbReference type="NCBIfam" id="NF007074">
    <property type="entry name" value="PRK09525.1"/>
    <property type="match status" value="1"/>
</dbReference>
<evidence type="ECO:0000256" key="2">
    <source>
        <dbReference type="ARBA" id="ARBA00007401"/>
    </source>
</evidence>
<dbReference type="Pfam" id="PF16353">
    <property type="entry name" value="LacZ_4"/>
    <property type="match status" value="1"/>
</dbReference>
<dbReference type="InterPro" id="IPR006102">
    <property type="entry name" value="Ig-like_GH2"/>
</dbReference>
<dbReference type="PRINTS" id="PR00132">
    <property type="entry name" value="GLHYDRLASE2"/>
</dbReference>
<dbReference type="Gene3D" id="2.70.98.10">
    <property type="match status" value="1"/>
</dbReference>
<proteinExistence type="inferred from homology"/>
<gene>
    <name evidence="10" type="ORF">GHI93_08560</name>
</gene>
<dbReference type="GO" id="GO:0030246">
    <property type="term" value="F:carbohydrate binding"/>
    <property type="evidence" value="ECO:0007669"/>
    <property type="project" value="InterPro"/>
</dbReference>
<dbReference type="InterPro" id="IPR008979">
    <property type="entry name" value="Galactose-bd-like_sf"/>
</dbReference>
<dbReference type="InterPro" id="IPR050347">
    <property type="entry name" value="Bact_Beta-galactosidase"/>
</dbReference>
<dbReference type="Pfam" id="PF00703">
    <property type="entry name" value="Glyco_hydro_2"/>
    <property type="match status" value="1"/>
</dbReference>
<keyword evidence="11" id="KW-1185">Reference proteome</keyword>
<dbReference type="EC" id="3.2.1.23" evidence="3 8"/>
<dbReference type="InterPro" id="IPR006103">
    <property type="entry name" value="Glyco_hydro_2_cat"/>
</dbReference>
<evidence type="ECO:0000256" key="7">
    <source>
        <dbReference type="ARBA" id="ARBA00032230"/>
    </source>
</evidence>
<comment type="caution">
    <text evidence="10">The sequence shown here is derived from an EMBL/GenBank/DDBJ whole genome shotgun (WGS) entry which is preliminary data.</text>
</comment>
<dbReference type="GO" id="GO:0009341">
    <property type="term" value="C:beta-galactosidase complex"/>
    <property type="evidence" value="ECO:0007669"/>
    <property type="project" value="InterPro"/>
</dbReference>
<dbReference type="SMART" id="SM01038">
    <property type="entry name" value="Bgal_small_N"/>
    <property type="match status" value="1"/>
</dbReference>
<dbReference type="Proteomes" id="UP000439550">
    <property type="component" value="Unassembled WGS sequence"/>
</dbReference>
<dbReference type="SUPFAM" id="SSF49785">
    <property type="entry name" value="Galactose-binding domain-like"/>
    <property type="match status" value="1"/>
</dbReference>
<dbReference type="SUPFAM" id="SSF49303">
    <property type="entry name" value="beta-Galactosidase/glucuronidase domain"/>
    <property type="match status" value="2"/>
</dbReference>
<dbReference type="SUPFAM" id="SSF74650">
    <property type="entry name" value="Galactose mutarotase-like"/>
    <property type="match status" value="1"/>
</dbReference>
<dbReference type="InterPro" id="IPR017853">
    <property type="entry name" value="GH"/>
</dbReference>
<dbReference type="PROSITE" id="PS00608">
    <property type="entry name" value="GLYCOSYL_HYDROL_F2_2"/>
    <property type="match status" value="1"/>
</dbReference>